<evidence type="ECO:0000256" key="1">
    <source>
        <dbReference type="SAM" id="SignalP"/>
    </source>
</evidence>
<evidence type="ECO:0000259" key="2">
    <source>
        <dbReference type="Pfam" id="PF00963"/>
    </source>
</evidence>
<dbReference type="RefSeq" id="WP_181753659.1">
    <property type="nucleotide sequence ID" value="NZ_JACEOG010000001.1"/>
</dbReference>
<sequence length="346" mass="35407">MTKKTMRRGAVGAISVALLGGALAMTPAQADEPTFAVTASDSSVAVGDEVTVTVAAENVQDVFAYELALDFDPAVLAYEADSASTDVTGSTYASVQGDDLVVLHTKLGTSPAAEGDVSLVSATFTARKAGTAALAVPSLKLVGTDGEARTVEVEGASVAVDRIAAPTAVTAPKISGSAQVGKVLAVSPGTWSVKGVSTRVQWLRNGKAIAGATRSTYRLTPADFKASVSARVTATKADHADGTAVAKAIRVTRKAVSRTGVKVPGSVKAKAAFKARVSVKAPGVSPKGSIRVYAGGRLVKKNVKVKDGSATVWLRVAKKGRSAVRFVYVPQSGVEGSSRLVKLRVR</sequence>
<dbReference type="Gene3D" id="2.60.40.2700">
    <property type="match status" value="1"/>
</dbReference>
<feature type="domain" description="Cohesin" evidence="2">
    <location>
        <begin position="37"/>
        <end position="155"/>
    </location>
</feature>
<dbReference type="CDD" id="cd08547">
    <property type="entry name" value="Type_II_cohesin"/>
    <property type="match status" value="1"/>
</dbReference>
<evidence type="ECO:0000313" key="3">
    <source>
        <dbReference type="EMBL" id="MBA4607551.1"/>
    </source>
</evidence>
<dbReference type="GO" id="GO:0030246">
    <property type="term" value="F:carbohydrate binding"/>
    <property type="evidence" value="ECO:0007669"/>
    <property type="project" value="InterPro"/>
</dbReference>
<dbReference type="Pfam" id="PF00963">
    <property type="entry name" value="Cohesin"/>
    <property type="match status" value="1"/>
</dbReference>
<dbReference type="SUPFAM" id="SSF49384">
    <property type="entry name" value="Carbohydrate-binding domain"/>
    <property type="match status" value="1"/>
</dbReference>
<accession>A0A838XF69</accession>
<keyword evidence="1" id="KW-0732">Signal</keyword>
<evidence type="ECO:0000313" key="4">
    <source>
        <dbReference type="Proteomes" id="UP000550354"/>
    </source>
</evidence>
<dbReference type="PROSITE" id="PS51318">
    <property type="entry name" value="TAT"/>
    <property type="match status" value="1"/>
</dbReference>
<proteinExistence type="predicted"/>
<keyword evidence="4" id="KW-1185">Reference proteome</keyword>
<dbReference type="EMBL" id="JACEOG010000001">
    <property type="protein sequence ID" value="MBA4607551.1"/>
    <property type="molecule type" value="Genomic_DNA"/>
</dbReference>
<comment type="caution">
    <text evidence="3">The sequence shown here is derived from an EMBL/GenBank/DDBJ whole genome shotgun (WGS) entry which is preliminary data.</text>
</comment>
<feature type="chain" id="PRO_5032346769" description="Cohesin domain-containing protein" evidence="1">
    <location>
        <begin position="31"/>
        <end position="346"/>
    </location>
</feature>
<name>A0A838XF69_9ACTN</name>
<feature type="signal peptide" evidence="1">
    <location>
        <begin position="1"/>
        <end position="30"/>
    </location>
</feature>
<dbReference type="InterPro" id="IPR008965">
    <property type="entry name" value="CBM2/CBM3_carb-bd_dom_sf"/>
</dbReference>
<organism evidence="3 4">
    <name type="scientific">Aeromicrobium phoceense</name>
    <dbReference type="NCBI Taxonomy" id="2754045"/>
    <lineage>
        <taxon>Bacteria</taxon>
        <taxon>Bacillati</taxon>
        <taxon>Actinomycetota</taxon>
        <taxon>Actinomycetes</taxon>
        <taxon>Propionibacteriales</taxon>
        <taxon>Nocardioidaceae</taxon>
        <taxon>Aeromicrobium</taxon>
    </lineage>
</organism>
<dbReference type="GO" id="GO:0000272">
    <property type="term" value="P:polysaccharide catabolic process"/>
    <property type="evidence" value="ECO:0007669"/>
    <property type="project" value="InterPro"/>
</dbReference>
<dbReference type="InterPro" id="IPR002102">
    <property type="entry name" value="Cohesin_dom"/>
</dbReference>
<dbReference type="InterPro" id="IPR006311">
    <property type="entry name" value="TAT_signal"/>
</dbReference>
<gene>
    <name evidence="3" type="ORF">H1W00_03600</name>
</gene>
<dbReference type="AlphaFoldDB" id="A0A838XF69"/>
<dbReference type="Proteomes" id="UP000550354">
    <property type="component" value="Unassembled WGS sequence"/>
</dbReference>
<dbReference type="Gene3D" id="2.60.40.680">
    <property type="match status" value="1"/>
</dbReference>
<protein>
    <recommendedName>
        <fullName evidence="2">Cohesin domain-containing protein</fullName>
    </recommendedName>
</protein>
<reference evidence="3 4" key="1">
    <citation type="submission" date="2020-07" db="EMBL/GenBank/DDBJ databases">
        <title>Draft genome and description of Aeromicrobium phoceense strain Marseille-Q0843 isolated from healthy skin swab.</title>
        <authorList>
            <person name="Boxberger M."/>
            <person name="La Scola B."/>
        </authorList>
    </citation>
    <scope>NUCLEOTIDE SEQUENCE [LARGE SCALE GENOMIC DNA]</scope>
    <source>
        <strain evidence="3 4">Marseille-Q0843</strain>
    </source>
</reference>